<proteinExistence type="inferred from homology"/>
<dbReference type="AlphaFoldDB" id="A0AAN8UH73"/>
<evidence type="ECO:0000256" key="7">
    <source>
        <dbReference type="SAM" id="Phobius"/>
    </source>
</evidence>
<keyword evidence="3 8" id="KW-0762">Sugar transport</keyword>
<dbReference type="InterPro" id="IPR050549">
    <property type="entry name" value="MFS_Trehalose_Transporter"/>
</dbReference>
<name>A0AAN8UH73_9MAGN</name>
<dbReference type="InterPro" id="IPR036259">
    <property type="entry name" value="MFS_trans_sf"/>
</dbReference>
<comment type="subcellular location">
    <subcellularLocation>
        <location evidence="1">Membrane</location>
    </subcellularLocation>
</comment>
<dbReference type="Gene3D" id="1.20.1250.20">
    <property type="entry name" value="MFS general substrate transporter like domains"/>
    <property type="match status" value="1"/>
</dbReference>
<keyword evidence="3 8" id="KW-0813">Transport</keyword>
<evidence type="ECO:0000313" key="9">
    <source>
        <dbReference type="Proteomes" id="UP001370490"/>
    </source>
</evidence>
<evidence type="ECO:0000256" key="3">
    <source>
        <dbReference type="ARBA" id="ARBA00022597"/>
    </source>
</evidence>
<dbReference type="PANTHER" id="PTHR48021">
    <property type="match status" value="1"/>
</dbReference>
<evidence type="ECO:0000256" key="1">
    <source>
        <dbReference type="ARBA" id="ARBA00004370"/>
    </source>
</evidence>
<comment type="similarity">
    <text evidence="2">Belongs to the major facilitator superfamily. Sugar transporter (TC 2.A.1.1) family.</text>
</comment>
<feature type="transmembrane region" description="Helical" evidence="7">
    <location>
        <begin position="142"/>
        <end position="164"/>
    </location>
</feature>
<gene>
    <name evidence="8" type="ORF">RJ641_020647</name>
</gene>
<keyword evidence="5 7" id="KW-1133">Transmembrane helix</keyword>
<accession>A0AAN8UH73</accession>
<feature type="transmembrane region" description="Helical" evidence="7">
    <location>
        <begin position="176"/>
        <end position="192"/>
    </location>
</feature>
<dbReference type="Pfam" id="PF00083">
    <property type="entry name" value="Sugar_tr"/>
    <property type="match status" value="1"/>
</dbReference>
<evidence type="ECO:0000256" key="2">
    <source>
        <dbReference type="ARBA" id="ARBA00010992"/>
    </source>
</evidence>
<dbReference type="GO" id="GO:0022857">
    <property type="term" value="F:transmembrane transporter activity"/>
    <property type="evidence" value="ECO:0007669"/>
    <property type="project" value="InterPro"/>
</dbReference>
<organism evidence="8 9">
    <name type="scientific">Dillenia turbinata</name>
    <dbReference type="NCBI Taxonomy" id="194707"/>
    <lineage>
        <taxon>Eukaryota</taxon>
        <taxon>Viridiplantae</taxon>
        <taxon>Streptophyta</taxon>
        <taxon>Embryophyta</taxon>
        <taxon>Tracheophyta</taxon>
        <taxon>Spermatophyta</taxon>
        <taxon>Magnoliopsida</taxon>
        <taxon>eudicotyledons</taxon>
        <taxon>Gunneridae</taxon>
        <taxon>Pentapetalae</taxon>
        <taxon>Dilleniales</taxon>
        <taxon>Dilleniaceae</taxon>
        <taxon>Dillenia</taxon>
    </lineage>
</organism>
<evidence type="ECO:0000313" key="8">
    <source>
        <dbReference type="EMBL" id="KAK6915530.1"/>
    </source>
</evidence>
<dbReference type="GO" id="GO:0016020">
    <property type="term" value="C:membrane"/>
    <property type="evidence" value="ECO:0007669"/>
    <property type="project" value="UniProtKB-SubCell"/>
</dbReference>
<comment type="caution">
    <text evidence="8">The sequence shown here is derived from an EMBL/GenBank/DDBJ whole genome shotgun (WGS) entry which is preliminary data.</text>
</comment>
<feature type="non-terminal residue" evidence="8">
    <location>
        <position position="211"/>
    </location>
</feature>
<protein>
    <submittedName>
        <fullName evidence="8">Major facilitator, sugar transporter-like</fullName>
    </submittedName>
</protein>
<keyword evidence="4 7" id="KW-0812">Transmembrane</keyword>
<sequence>MEYTMLKNFDLQPKVGRQKEFEAVLRLLRGKNADISPESAEIRAIFKVSNDSICRDLGWSRINGTATVWRANAIRFYASSIFESAGFWVTVGTIAMAIVQIPVTILGILLVDKCGRKPLLIVCKKDTMNSQIFDVQHESYSLVCYVSAAGTSLGCFIAGLSFLFEDHELWKNFNPMLVLIGILVFELLVLPYQKVHGNQLSQTVTQFIWST</sequence>
<dbReference type="InterPro" id="IPR005828">
    <property type="entry name" value="MFS_sugar_transport-like"/>
</dbReference>
<evidence type="ECO:0000256" key="5">
    <source>
        <dbReference type="ARBA" id="ARBA00022989"/>
    </source>
</evidence>
<evidence type="ECO:0000256" key="6">
    <source>
        <dbReference type="ARBA" id="ARBA00023136"/>
    </source>
</evidence>
<dbReference type="PANTHER" id="PTHR48021:SF25">
    <property type="entry name" value="SUGAR TRANSPORTER ERD6-LIKE 5"/>
    <property type="match status" value="1"/>
</dbReference>
<dbReference type="Proteomes" id="UP001370490">
    <property type="component" value="Unassembled WGS sequence"/>
</dbReference>
<reference evidence="8 9" key="1">
    <citation type="submission" date="2023-12" db="EMBL/GenBank/DDBJ databases">
        <title>A high-quality genome assembly for Dillenia turbinata (Dilleniales).</title>
        <authorList>
            <person name="Chanderbali A."/>
        </authorList>
    </citation>
    <scope>NUCLEOTIDE SEQUENCE [LARGE SCALE GENOMIC DNA]</scope>
    <source>
        <strain evidence="8">LSX21</strain>
        <tissue evidence="8">Leaf</tissue>
    </source>
</reference>
<keyword evidence="9" id="KW-1185">Reference proteome</keyword>
<feature type="transmembrane region" description="Helical" evidence="7">
    <location>
        <begin position="85"/>
        <end position="111"/>
    </location>
</feature>
<keyword evidence="6 7" id="KW-0472">Membrane</keyword>
<evidence type="ECO:0000256" key="4">
    <source>
        <dbReference type="ARBA" id="ARBA00022692"/>
    </source>
</evidence>
<dbReference type="EMBL" id="JBAMMX010000025">
    <property type="protein sequence ID" value="KAK6915530.1"/>
    <property type="molecule type" value="Genomic_DNA"/>
</dbReference>